<evidence type="ECO:0000256" key="3">
    <source>
        <dbReference type="SAM" id="Coils"/>
    </source>
</evidence>
<evidence type="ECO:0000256" key="4">
    <source>
        <dbReference type="SAM" id="MobiDB-lite"/>
    </source>
</evidence>
<feature type="coiled-coil region" evidence="3">
    <location>
        <begin position="1183"/>
        <end position="1210"/>
    </location>
</feature>
<evidence type="ECO:0000256" key="1">
    <source>
        <dbReference type="ARBA" id="ARBA00010948"/>
    </source>
</evidence>
<reference evidence="7 8" key="1">
    <citation type="submission" date="2024-05" db="EMBL/GenBank/DDBJ databases">
        <title>Genetic variation in Jamaican populations of the coffee berry borer (Hypothenemus hampei).</title>
        <authorList>
            <person name="Errbii M."/>
            <person name="Myrie A."/>
        </authorList>
    </citation>
    <scope>NUCLEOTIDE SEQUENCE [LARGE SCALE GENOMIC DNA]</scope>
    <source>
        <strain evidence="7">JA-Hopewell-2020-01-JO</strain>
        <tissue evidence="7">Whole body</tissue>
    </source>
</reference>
<evidence type="ECO:0000313" key="8">
    <source>
        <dbReference type="Proteomes" id="UP001566132"/>
    </source>
</evidence>
<accession>A0ABD1EXJ9</accession>
<dbReference type="EMBL" id="JBDJPC010000004">
    <property type="protein sequence ID" value="KAL1505767.1"/>
    <property type="molecule type" value="Genomic_DNA"/>
</dbReference>
<keyword evidence="3" id="KW-0175">Coiled coil</keyword>
<keyword evidence="2" id="KW-0072">Autophagy</keyword>
<sequence length="2398" mass="276049">MEAVAEKPKKKTKNKSNPSESSAKQNKVLASEKSGNECNNQPEIAEDCVAILSINHVDNNPDIEEIAESSITYEREPIENNIVQSEQQINETIVQPSAPQSDNFEKFLNMNKQILNTLEIIDSIPAQIANVPLMAEPQQLNEEYTIRPYTEQQLKALYYNSELDLIEDFTKNFIETELKCSHSKKHYLFELLNNYLKTREKIAGNNIELQQLRNEYHAVQTELWSSNVSTVGGSALCLDGKIVSATHEYNRSIFHRSVFQNISHILDKVQKLTYEQHILFSYLAEDLRMQIGLHIEEISTCIINLRNLNDKSPIVLLMKEDPNEVQPYINKIRASISVLFAFQRKHIKDQKFLDDTRTWLAQLVAVLLRIGTYQDHLFLLLHILRSPAGVSTWASTFIQVPLEVQPNEPFANYQINHLLTLLSIVLSPVTDRREFLKDMIHCQNVSSDAGWIVVDSDGEEDEETGISLKENDLVAILNQLPLGDMFRCILLISRSDNTDKYDPSLLNEQHILRFFAFSSVLLKLLRQGLQGYCLPKYNQFSKRLSRFIRHIVQYATDQWEICLKNRNVVDIAMIQRLQIEYDAFFLRAIYYLYTSQKLCTWQFLAVVPYNVVTIKTLWKIYYFLHVPDERATDILDFSLKDDYKSLLWEKAQRDQFEEKLSNLKDAEVYYLLNTFANMALARTDSEISFIYSCTMDILQVGFILPTTQETCSKSAKILLTHLCSKFPTLLSSILKEVQENLDKMGDYSLFLYEEIPLSIWKLSDNDFIIIGRLLLNNPATTVQTKLAKMILSRLNWDLLPYEKHCDTAVLVLKAVNQDAAHAQWGWQTILRLKLHISDGHFKELGRVEDLEKCETLLKGIRDGNPLASFVSILMTSWGHLVPLICSNGLNQLIFLQTHQKHEAVLFALYQIVPIFIKCQECLINSHKFQEVLMGLINADRGYISYAKSFILTKNTVLQQFGNMIETQIVNYMFYDLQSPKLLVRLWMNALVSIPNWNKDNAILYLLDVITRAAYGFPDALQVVYENFRDLNVANTPPESSFLSKLWSSSNKSGYSLLSNSLASYPWLAYIYLEVEHQEKEVRNGLWPEILKALAEQKGKISVDNAIKTATANFKLPSFSSNFLCIYRYAQQAMDTDLDHPIVPLFWQKFFILFLTRLSERTSVCVGERFFDGIVNFGFLKKIKRKLQDALEFYKNKIETSEEDNVEESSKELFRQRFSIFNAFLLWLEEPRLQSGNLLLQSLPTQYEPKLLALIINENNYAPWYQYMDRHKILHEQTMSIKQWRVANFREKTNVNQPLLNPGRGVESADPIERILRRLSSYDSTKSPPTIKSRRIFISPIDMSNSQEMFKSLKPCFATLNQFARNHASSVSELKALDENFKELVPQLFSSVAKRIQKSVPCKGKNQTILCSGPGVVSLEFQESKRNERIDHEIQINRQTYESILEKSLQSPAIALCTASVSIQQCIRLLQKHLQSNPETTELGIELFYHILSLLQGNILEFLPAKTLFASCIEKLGQTHIIGVENEMPRLLELVFKKPNLGGYIAPYFSPKNCGSANMLFMYSKITKEMSSKYEIVFALLSKFEIDNWLYVKKPNLSQRSQFIENIIIALSTLGYDPPLECLMLHGLYRKHLVTVFEFQFPEHYGEILIRLLKASNSETEDNLISESVWIDILNSMASSCKISSKLPLRDQLRQYCQHQKKLAHQELLETSNLLARHFTQERLSLNNGLHGLYPKCRKYVNVFSILLGMTGHAFIVSMLNTHQGLLGDKLSEQIWPYLRDMFIPWLAPYSVNNLKENRASSWVQQSTDDRAVLLPWLSSDGELAEKMLKSFCECIQFVLDTLPASPSILSYLFQWYVSYFGHPSVKEFVLIPVHKALITLPWTKFWPSLVDLEFMLRVVDQYLPDCHSFVGSIFISIWWTNWIKSFSDAPIQVKNRVYYCFLSLLVKLSIEPNIQRNHSEKARSILIQVENLNWNYLEPASFQHIMDWVVMSCNSAVIFKSNVLDLDYILLRLLKVISGYNQEWTQITSELIAKRQIYVKAHIKLLSVYVSRQKNWNTNEISLVVNDYLNDLDTKVNTIAETEILIKEIFSILNITPISQLALEIIVKWIENKTYEQYIKALLKTLGMTTVTNYKHLGTLYETTLTSYFNRNVLENNVEETSWKNLIESTNISPKNPMDFEQSLLEIGAVLTLNTILLQRILRDVNTETLLNHSIGWLTKLKLNCTLEDKVPLLWYAIIKLALQQCNTNELIAATQLQKFSHVLLQIAEDSNSTKWGRALLSAIGLTKSDSISLNFKFICRAMAGYVLAQLPEVKVLPRSVRFVSKAPNAIGTPGGNPECSKILLEMDFGQSQGKIKECAGMVLAKIQDPANSLHNANGFLTMLLNQFYSKPYLKYTD</sequence>
<protein>
    <recommendedName>
        <fullName evidence="9">Ectopic P granules protein 5 homolog</fullName>
    </recommendedName>
</protein>
<proteinExistence type="inferred from homology"/>
<organism evidence="7 8">
    <name type="scientific">Hypothenemus hampei</name>
    <name type="common">Coffee berry borer</name>
    <dbReference type="NCBI Taxonomy" id="57062"/>
    <lineage>
        <taxon>Eukaryota</taxon>
        <taxon>Metazoa</taxon>
        <taxon>Ecdysozoa</taxon>
        <taxon>Arthropoda</taxon>
        <taxon>Hexapoda</taxon>
        <taxon>Insecta</taxon>
        <taxon>Pterygota</taxon>
        <taxon>Neoptera</taxon>
        <taxon>Endopterygota</taxon>
        <taxon>Coleoptera</taxon>
        <taxon>Polyphaga</taxon>
        <taxon>Cucujiformia</taxon>
        <taxon>Curculionidae</taxon>
        <taxon>Scolytinae</taxon>
        <taxon>Hypothenemus</taxon>
    </lineage>
</organism>
<dbReference type="InterPro" id="IPR051436">
    <property type="entry name" value="Autophagy-related_EPG5"/>
</dbReference>
<feature type="region of interest" description="Disordered" evidence="4">
    <location>
        <begin position="1"/>
        <end position="39"/>
    </location>
</feature>
<dbReference type="PANTHER" id="PTHR31139">
    <property type="entry name" value="ECTOPIC P GRANULES PROTEIN 5 HOMOLOG"/>
    <property type="match status" value="1"/>
</dbReference>
<comment type="caution">
    <text evidence="7">The sequence shown here is derived from an EMBL/GenBank/DDBJ whole genome shotgun (WGS) entry which is preliminary data.</text>
</comment>
<evidence type="ECO:0008006" key="9">
    <source>
        <dbReference type="Google" id="ProtNLM"/>
    </source>
</evidence>
<feature type="domain" description="Epg5-like central TPR repeats" evidence="5">
    <location>
        <begin position="1523"/>
        <end position="1919"/>
    </location>
</feature>
<feature type="domain" description="Epg5-like TPR" evidence="6">
    <location>
        <begin position="1080"/>
        <end position="1268"/>
    </location>
</feature>
<evidence type="ECO:0000313" key="7">
    <source>
        <dbReference type="EMBL" id="KAL1505767.1"/>
    </source>
</evidence>
<feature type="coiled-coil region" evidence="3">
    <location>
        <begin position="195"/>
        <end position="222"/>
    </location>
</feature>
<name>A0ABD1EXJ9_HYPHA</name>
<dbReference type="Pfam" id="PF26103">
    <property type="entry name" value="TPR_Epg5"/>
    <property type="match status" value="1"/>
</dbReference>
<dbReference type="Proteomes" id="UP001566132">
    <property type="component" value="Unassembled WGS sequence"/>
</dbReference>
<dbReference type="InterPro" id="IPR058750">
    <property type="entry name" value="TPR_Epg5"/>
</dbReference>
<dbReference type="GO" id="GO:0006914">
    <property type="term" value="P:autophagy"/>
    <property type="evidence" value="ECO:0007669"/>
    <property type="project" value="UniProtKB-KW"/>
</dbReference>
<keyword evidence="8" id="KW-1185">Reference proteome</keyword>
<dbReference type="Pfam" id="PF26573">
    <property type="entry name" value="TPR_Epg5_2"/>
    <property type="match status" value="1"/>
</dbReference>
<dbReference type="InterPro" id="IPR059030">
    <property type="entry name" value="TPR_Epg5_mid"/>
</dbReference>
<evidence type="ECO:0000256" key="2">
    <source>
        <dbReference type="ARBA" id="ARBA00023006"/>
    </source>
</evidence>
<evidence type="ECO:0000259" key="6">
    <source>
        <dbReference type="Pfam" id="PF26573"/>
    </source>
</evidence>
<gene>
    <name evidence="7" type="ORF">ABEB36_005253</name>
</gene>
<evidence type="ECO:0000259" key="5">
    <source>
        <dbReference type="Pfam" id="PF26103"/>
    </source>
</evidence>
<dbReference type="PANTHER" id="PTHR31139:SF4">
    <property type="entry name" value="ECTOPIC P GRANULES PROTEIN 5 HOMOLOG"/>
    <property type="match status" value="1"/>
</dbReference>
<comment type="similarity">
    <text evidence="1">Belongs to the EPG5 family.</text>
</comment>